<name>A0A6A1W195_9ROSI</name>
<proteinExistence type="predicted"/>
<dbReference type="AlphaFoldDB" id="A0A6A1W195"/>
<gene>
    <name evidence="3" type="ORF">CJ030_MR3G015092</name>
</gene>
<feature type="domain" description="AT3G52170-like helix-turn-helix" evidence="2">
    <location>
        <begin position="89"/>
        <end position="122"/>
    </location>
</feature>
<dbReference type="PANTHER" id="PTHR34568:SF1">
    <property type="entry name" value="DNA BINDING PROTEIN"/>
    <property type="match status" value="1"/>
</dbReference>
<feature type="compositionally biased region" description="Polar residues" evidence="1">
    <location>
        <begin position="478"/>
        <end position="491"/>
    </location>
</feature>
<dbReference type="OrthoDB" id="787154at2759"/>
<keyword evidence="4" id="KW-1185">Reference proteome</keyword>
<feature type="compositionally biased region" description="Basic and acidic residues" evidence="1">
    <location>
        <begin position="327"/>
        <end position="340"/>
    </location>
</feature>
<dbReference type="EMBL" id="RXIC02000021">
    <property type="protein sequence ID" value="KAB1218992.1"/>
    <property type="molecule type" value="Genomic_DNA"/>
</dbReference>
<comment type="caution">
    <text evidence="3">The sequence shown here is derived from an EMBL/GenBank/DDBJ whole genome shotgun (WGS) entry which is preliminary data.</text>
</comment>
<feature type="region of interest" description="Disordered" evidence="1">
    <location>
        <begin position="233"/>
        <end position="253"/>
    </location>
</feature>
<evidence type="ECO:0000259" key="2">
    <source>
        <dbReference type="Pfam" id="PF25896"/>
    </source>
</evidence>
<reference evidence="3 4" key="1">
    <citation type="journal article" date="2019" name="Plant Biotechnol. J.">
        <title>The red bayberry genome and genetic basis of sex determination.</title>
        <authorList>
            <person name="Jia H.M."/>
            <person name="Jia H.J."/>
            <person name="Cai Q.L."/>
            <person name="Wang Y."/>
            <person name="Zhao H.B."/>
            <person name="Yang W.F."/>
            <person name="Wang G.Y."/>
            <person name="Li Y.H."/>
            <person name="Zhan D.L."/>
            <person name="Shen Y.T."/>
            <person name="Niu Q.F."/>
            <person name="Chang L."/>
            <person name="Qiu J."/>
            <person name="Zhao L."/>
            <person name="Xie H.B."/>
            <person name="Fu W.Y."/>
            <person name="Jin J."/>
            <person name="Li X.W."/>
            <person name="Jiao Y."/>
            <person name="Zhou C.C."/>
            <person name="Tu T."/>
            <person name="Chai C.Y."/>
            <person name="Gao J.L."/>
            <person name="Fan L.J."/>
            <person name="van de Weg E."/>
            <person name="Wang J.Y."/>
            <person name="Gao Z.S."/>
        </authorList>
    </citation>
    <scope>NUCLEOTIDE SEQUENCE [LARGE SCALE GENOMIC DNA]</scope>
    <source>
        <tissue evidence="3">Leaves</tissue>
    </source>
</reference>
<dbReference type="InterPro" id="IPR058941">
    <property type="entry name" value="HTH_AT3G52170-like"/>
</dbReference>
<evidence type="ECO:0000313" key="4">
    <source>
        <dbReference type="Proteomes" id="UP000516437"/>
    </source>
</evidence>
<feature type="region of interest" description="Disordered" evidence="1">
    <location>
        <begin position="474"/>
        <end position="497"/>
    </location>
</feature>
<evidence type="ECO:0000313" key="3">
    <source>
        <dbReference type="EMBL" id="KAB1218992.1"/>
    </source>
</evidence>
<feature type="region of interest" description="Disordered" evidence="1">
    <location>
        <begin position="316"/>
        <end position="340"/>
    </location>
</feature>
<protein>
    <recommendedName>
        <fullName evidence="2">AT3G52170-like helix-turn-helix domain-containing protein</fullName>
    </recommendedName>
</protein>
<organism evidence="3 4">
    <name type="scientific">Morella rubra</name>
    <name type="common">Chinese bayberry</name>
    <dbReference type="NCBI Taxonomy" id="262757"/>
    <lineage>
        <taxon>Eukaryota</taxon>
        <taxon>Viridiplantae</taxon>
        <taxon>Streptophyta</taxon>
        <taxon>Embryophyta</taxon>
        <taxon>Tracheophyta</taxon>
        <taxon>Spermatophyta</taxon>
        <taxon>Magnoliopsida</taxon>
        <taxon>eudicotyledons</taxon>
        <taxon>Gunneridae</taxon>
        <taxon>Pentapetalae</taxon>
        <taxon>rosids</taxon>
        <taxon>fabids</taxon>
        <taxon>Fagales</taxon>
        <taxon>Myricaceae</taxon>
        <taxon>Morella</taxon>
    </lineage>
</organism>
<accession>A0A6A1W195</accession>
<evidence type="ECO:0000256" key="1">
    <source>
        <dbReference type="SAM" id="MobiDB-lite"/>
    </source>
</evidence>
<dbReference type="PANTHER" id="PTHR34568">
    <property type="entry name" value="RRM DOMAIN-CONTAINING PROTEIN"/>
    <property type="match status" value="1"/>
</dbReference>
<dbReference type="Proteomes" id="UP000516437">
    <property type="component" value="Chromosome 3"/>
</dbReference>
<dbReference type="Pfam" id="PF25896">
    <property type="entry name" value="HTH_AT3G52170"/>
    <property type="match status" value="1"/>
</dbReference>
<dbReference type="InterPro" id="IPR058942">
    <property type="entry name" value="AT3G52170-like"/>
</dbReference>
<sequence>MYTMKGGWVGQTFALARGNESEGRKSRIRRSKEERKAMVESFIKKMWHITDSFVVGHFFDPLMLKAEQCLSYHNCFSWFDKLHTSERLYQKSNNGNFPSLNLTHKEVGGSFYTVREIVRDIIQENRVLGPAKLSPEELSSDQLLEQHPLFSISIEPQTHLVSNYSQGTSEEFVLGSDGNDTLADHKMCDNGKIINGSQVDVKSRKSNEQTHLELQVSEPAEAEEHLEEEWAVTKTTPKRAEEEQVLSSNGDHTIPVNQMLDSVQTIKAFELACTNYQVGEPSESERDIEKLAASKERVDPITPDVIVEVFPLPSDTKTTNSLSGSLEEARDLNNPPEKRKIEKEELELGNDIFLSDEMSSTVNSNFGVNKSVADLSGFVEEVVEKDLVEQSLESSSPSSCGEAIKQDSHEVKVLEAKLSCNDVGTTELSEKDQEAIGAKVVSAPNGVPTNIGNETCSGSSRVEVNIHETIANQRKVDVQSSGSSHKGSNATLDRINL</sequence>